<dbReference type="RefSeq" id="WP_184185232.1">
    <property type="nucleotide sequence ID" value="NZ_JACHLE010000001.1"/>
</dbReference>
<keyword evidence="1" id="KW-0472">Membrane</keyword>
<name>A0A840K857_9FLAO</name>
<accession>A0A840K857</accession>
<evidence type="ECO:0000256" key="1">
    <source>
        <dbReference type="SAM" id="Phobius"/>
    </source>
</evidence>
<feature type="transmembrane region" description="Helical" evidence="1">
    <location>
        <begin position="80"/>
        <end position="99"/>
    </location>
</feature>
<reference evidence="2 3" key="1">
    <citation type="submission" date="2020-08" db="EMBL/GenBank/DDBJ databases">
        <title>Functional genomics of gut bacteria from endangered species of beetles.</title>
        <authorList>
            <person name="Carlos-Shanley C."/>
        </authorList>
    </citation>
    <scope>NUCLEOTIDE SEQUENCE [LARGE SCALE GENOMIC DNA]</scope>
    <source>
        <strain evidence="2 3">S00151</strain>
    </source>
</reference>
<keyword evidence="1" id="KW-1133">Transmembrane helix</keyword>
<keyword evidence="3" id="KW-1185">Reference proteome</keyword>
<sequence>MLKIFKLSKLQIIIISFLIFIFCINDFFLKPIIKEKYLDTDLKSFEHISWRYLLIISVFIAVITIAVIQLRLKKVHILQVFMVIVFSGLLTFFGFYRFISNALLYINFKTEKEEIIREYQVINHKEQKVFWLDAGENSLHDKDEMLKLSKNITQKNSRFIFEYKNNDTVKVSFKKGILNVNYLD</sequence>
<gene>
    <name evidence="2" type="ORF">HNP38_000953</name>
</gene>
<keyword evidence="1" id="KW-0812">Transmembrane</keyword>
<dbReference type="EMBL" id="JACHLE010000001">
    <property type="protein sequence ID" value="MBB4805681.1"/>
    <property type="molecule type" value="Genomic_DNA"/>
</dbReference>
<proteinExistence type="predicted"/>
<organism evidence="2 3">
    <name type="scientific">Chryseobacterium defluvii</name>
    <dbReference type="NCBI Taxonomy" id="160396"/>
    <lineage>
        <taxon>Bacteria</taxon>
        <taxon>Pseudomonadati</taxon>
        <taxon>Bacteroidota</taxon>
        <taxon>Flavobacteriia</taxon>
        <taxon>Flavobacteriales</taxon>
        <taxon>Weeksellaceae</taxon>
        <taxon>Chryseobacterium group</taxon>
        <taxon>Chryseobacterium</taxon>
    </lineage>
</organism>
<feature type="transmembrane region" description="Helical" evidence="1">
    <location>
        <begin position="12"/>
        <end position="29"/>
    </location>
</feature>
<dbReference type="AlphaFoldDB" id="A0A840K857"/>
<protein>
    <submittedName>
        <fullName evidence="2">Uncharacterized protein</fullName>
    </submittedName>
</protein>
<dbReference type="Proteomes" id="UP000592180">
    <property type="component" value="Unassembled WGS sequence"/>
</dbReference>
<feature type="transmembrane region" description="Helical" evidence="1">
    <location>
        <begin position="49"/>
        <end position="68"/>
    </location>
</feature>
<evidence type="ECO:0000313" key="2">
    <source>
        <dbReference type="EMBL" id="MBB4805681.1"/>
    </source>
</evidence>
<evidence type="ECO:0000313" key="3">
    <source>
        <dbReference type="Proteomes" id="UP000592180"/>
    </source>
</evidence>
<comment type="caution">
    <text evidence="2">The sequence shown here is derived from an EMBL/GenBank/DDBJ whole genome shotgun (WGS) entry which is preliminary data.</text>
</comment>